<evidence type="ECO:0000313" key="9">
    <source>
        <dbReference type="EMBL" id="MBL7255719.1"/>
    </source>
</evidence>
<evidence type="ECO:0000256" key="3">
    <source>
        <dbReference type="ARBA" id="ARBA00022729"/>
    </source>
</evidence>
<comment type="similarity">
    <text evidence="1 6">Belongs to the peptidase S1B family.</text>
</comment>
<dbReference type="SUPFAM" id="SSF53474">
    <property type="entry name" value="alpha/beta-Hydrolases"/>
    <property type="match status" value="1"/>
</dbReference>
<sequence length="606" mass="65179">MAPTIIYVHGNGNQIAMERLRSEWDHALFGRDLGAASRMAYWARLRYAKPRGEAAELEAVAEADPAQRLVGPEAFAADVLREARQESGVATEAAADDERLQKWLLRMVYDADALANGEAGGPAEALPLPRKLRIAAFRALVKRTFHDVYAYFFGGMRDPMRQVVETTLAGAGGPLVVVGHSLGTIIAYEALRRIGAQANVDLFVTAGSPLGVLEVQDLLDKPLRVPDGVREWRNVNDARDLVALDHRIRPEYAPADRCTDFIVSNGSDNHHGIGEYLATAPIRDVLRPLFTGEAAPLVTAGGLRSVSKPETPVVAEEAAVVAPEPTAGSTGSEPDERSRSAAVLVGKGKSAPIRRAAVTTESVIGPDERVRIFDTHLSPWRMICSLRLTGPTGAGAIGTGWFIGPRTVLTAGHCVFSSHFFGGWASQIQVVPGRNGPGDSAVSTPFGRVTSTRFSAIDRWVAGENADYDIGCIHLAEDQDLGNTVGWFSLAAPPAEDLAGFLLNISGYPGDRGAGQEQYFARNRVLRVTERRVFYEVDTFGGQSGAPVWIHEDENAPPRAIGVHAYGTGGTPADFDITANSAPRITPEVLEIVTEWVQQDGGWPQT</sequence>
<dbReference type="PROSITE" id="PS00134">
    <property type="entry name" value="TRYPSIN_HIS"/>
    <property type="match status" value="1"/>
</dbReference>
<keyword evidence="2 6" id="KW-0645">Protease</keyword>
<dbReference type="RefSeq" id="WP_202992227.1">
    <property type="nucleotide sequence ID" value="NZ_JAENHO010000004.1"/>
</dbReference>
<proteinExistence type="inferred from homology"/>
<evidence type="ECO:0000313" key="10">
    <source>
        <dbReference type="Proteomes" id="UP000598996"/>
    </source>
</evidence>
<keyword evidence="5 6" id="KW-0720">Serine protease</keyword>
<reference evidence="9 10" key="1">
    <citation type="submission" date="2021-01" db="EMBL/GenBank/DDBJ databases">
        <title>Actinoplanes sp. nov. LDG1-01 isolated from lichen.</title>
        <authorList>
            <person name="Saeng-In P."/>
            <person name="Phongsopitanun W."/>
            <person name="Kanchanasin P."/>
            <person name="Yuki M."/>
            <person name="Kudo T."/>
            <person name="Ohkuma M."/>
            <person name="Tanasupawat S."/>
        </authorList>
    </citation>
    <scope>NUCLEOTIDE SEQUENCE [LARGE SCALE GENOMIC DNA]</scope>
    <source>
        <strain evidence="9 10">LDG1-01</strain>
    </source>
</reference>
<accession>A0ABS1VNL2</accession>
<dbReference type="InterPro" id="IPR043504">
    <property type="entry name" value="Peptidase_S1_PA_chymotrypsin"/>
</dbReference>
<protein>
    <recommendedName>
        <fullName evidence="6">Serine protease</fullName>
        <ecNumber evidence="6">3.4.21.-</ecNumber>
    </recommendedName>
</protein>
<comment type="caution">
    <text evidence="9">The sequence shown here is derived from an EMBL/GenBank/DDBJ whole genome shotgun (WGS) entry which is preliminary data.</text>
</comment>
<dbReference type="InterPro" id="IPR009003">
    <property type="entry name" value="Peptidase_S1_PA"/>
</dbReference>
<dbReference type="PRINTS" id="PR00839">
    <property type="entry name" value="V8PROTEASE"/>
</dbReference>
<evidence type="ECO:0000256" key="4">
    <source>
        <dbReference type="ARBA" id="ARBA00022801"/>
    </source>
</evidence>
<dbReference type="PANTHER" id="PTHR15462:SF8">
    <property type="entry name" value="SERINE PROTEASE"/>
    <property type="match status" value="1"/>
</dbReference>
<evidence type="ECO:0000256" key="7">
    <source>
        <dbReference type="SAM" id="MobiDB-lite"/>
    </source>
</evidence>
<evidence type="ECO:0000256" key="2">
    <source>
        <dbReference type="ARBA" id="ARBA00022670"/>
    </source>
</evidence>
<dbReference type="Gene3D" id="2.40.10.10">
    <property type="entry name" value="Trypsin-like serine proteases"/>
    <property type="match status" value="2"/>
</dbReference>
<dbReference type="InterPro" id="IPR018114">
    <property type="entry name" value="TRYPSIN_HIS"/>
</dbReference>
<feature type="domain" description="Peptidase S1" evidence="8">
    <location>
        <begin position="383"/>
        <end position="568"/>
    </location>
</feature>
<dbReference type="EC" id="3.4.21.-" evidence="6"/>
<keyword evidence="3" id="KW-0732">Signal</keyword>
<dbReference type="Proteomes" id="UP000598996">
    <property type="component" value="Unassembled WGS sequence"/>
</dbReference>
<dbReference type="Gene3D" id="3.40.50.1820">
    <property type="entry name" value="alpha/beta hydrolase"/>
    <property type="match status" value="1"/>
</dbReference>
<dbReference type="Pfam" id="PF00089">
    <property type="entry name" value="Trypsin"/>
    <property type="match status" value="1"/>
</dbReference>
<dbReference type="SUPFAM" id="SSF50494">
    <property type="entry name" value="Trypsin-like serine proteases"/>
    <property type="match status" value="1"/>
</dbReference>
<dbReference type="InterPro" id="IPR050966">
    <property type="entry name" value="Glutamyl_endopeptidase"/>
</dbReference>
<dbReference type="EMBL" id="JAENHO010000004">
    <property type="protein sequence ID" value="MBL7255719.1"/>
    <property type="molecule type" value="Genomic_DNA"/>
</dbReference>
<name>A0ABS1VNL2_9ACTN</name>
<evidence type="ECO:0000256" key="6">
    <source>
        <dbReference type="RuleBase" id="RU004296"/>
    </source>
</evidence>
<keyword evidence="10" id="KW-1185">Reference proteome</keyword>
<gene>
    <name evidence="9" type="ORF">JKJ07_15555</name>
</gene>
<feature type="region of interest" description="Disordered" evidence="7">
    <location>
        <begin position="318"/>
        <end position="340"/>
    </location>
</feature>
<keyword evidence="4 6" id="KW-0378">Hydrolase</keyword>
<dbReference type="InterPro" id="IPR029058">
    <property type="entry name" value="AB_hydrolase_fold"/>
</dbReference>
<dbReference type="InterPro" id="IPR008256">
    <property type="entry name" value="Peptidase_S1B"/>
</dbReference>
<evidence type="ECO:0000256" key="5">
    <source>
        <dbReference type="ARBA" id="ARBA00022825"/>
    </source>
</evidence>
<dbReference type="PANTHER" id="PTHR15462">
    <property type="entry name" value="SERINE PROTEASE"/>
    <property type="match status" value="1"/>
</dbReference>
<organism evidence="9 10">
    <name type="scientific">Paractinoplanes lichenicola</name>
    <dbReference type="NCBI Taxonomy" id="2802976"/>
    <lineage>
        <taxon>Bacteria</taxon>
        <taxon>Bacillati</taxon>
        <taxon>Actinomycetota</taxon>
        <taxon>Actinomycetes</taxon>
        <taxon>Micromonosporales</taxon>
        <taxon>Micromonosporaceae</taxon>
        <taxon>Paractinoplanes</taxon>
    </lineage>
</organism>
<dbReference type="InterPro" id="IPR001254">
    <property type="entry name" value="Trypsin_dom"/>
</dbReference>
<evidence type="ECO:0000256" key="1">
    <source>
        <dbReference type="ARBA" id="ARBA00008764"/>
    </source>
</evidence>
<dbReference type="PROSITE" id="PS00672">
    <property type="entry name" value="V8_HIS"/>
    <property type="match status" value="1"/>
</dbReference>
<evidence type="ECO:0000259" key="8">
    <source>
        <dbReference type="Pfam" id="PF00089"/>
    </source>
</evidence>
<dbReference type="InterPro" id="IPR028301">
    <property type="entry name" value="V8_his_AS"/>
</dbReference>
<feature type="compositionally biased region" description="Low complexity" evidence="7">
    <location>
        <begin position="318"/>
        <end position="327"/>
    </location>
</feature>